<keyword evidence="3" id="KW-1185">Reference proteome</keyword>
<evidence type="ECO:0000259" key="1">
    <source>
        <dbReference type="Pfam" id="PF01872"/>
    </source>
</evidence>
<dbReference type="InterPro" id="IPR024072">
    <property type="entry name" value="DHFR-like_dom_sf"/>
</dbReference>
<dbReference type="RefSeq" id="WP_191876579.1">
    <property type="nucleotide sequence ID" value="NZ_BMTD01000015.1"/>
</dbReference>
<comment type="caution">
    <text evidence="2">The sequence shown here is derived from an EMBL/GenBank/DDBJ whole genome shotgun (WGS) entry which is preliminary data.</text>
</comment>
<reference evidence="2" key="1">
    <citation type="journal article" date="2014" name="Int. J. Syst. Evol. Microbiol.">
        <title>Complete genome sequence of Corynebacterium casei LMG S-19264T (=DSM 44701T), isolated from a smear-ripened cheese.</title>
        <authorList>
            <consortium name="US DOE Joint Genome Institute (JGI-PGF)"/>
            <person name="Walter F."/>
            <person name="Albersmeier A."/>
            <person name="Kalinowski J."/>
            <person name="Ruckert C."/>
        </authorList>
    </citation>
    <scope>NUCLEOTIDE SEQUENCE</scope>
    <source>
        <strain evidence="2">JCM 4369</strain>
    </source>
</reference>
<dbReference type="SUPFAM" id="SSF53597">
    <property type="entry name" value="Dihydrofolate reductase-like"/>
    <property type="match status" value="1"/>
</dbReference>
<dbReference type="InterPro" id="IPR002734">
    <property type="entry name" value="RibDG_C"/>
</dbReference>
<dbReference type="AlphaFoldDB" id="A0A918MDA0"/>
<dbReference type="GO" id="GO:0009231">
    <property type="term" value="P:riboflavin biosynthetic process"/>
    <property type="evidence" value="ECO:0007669"/>
    <property type="project" value="InterPro"/>
</dbReference>
<sequence length="200" mass="21616">MTRQTDGRRIVTNMALSLDGHYAAPDNPLDMSWVMPYAVTDVSRDHLTSLWEPATTALLGRVNAEGFLGFWPTVIGMEGADPRDQGFAKWLVETDKIVLSSTLEESPWERATIVNKPSAQVAANLKATEGGDILVLSSASVIKALLAADKVDRLALTVFPVLLGGGPRLFDDGLPASKWTLVSQTAGEHGTLALVYDRIR</sequence>
<protein>
    <submittedName>
        <fullName evidence="2">Riboflavin biosynthesis protein RibD</fullName>
    </submittedName>
</protein>
<organism evidence="2 3">
    <name type="scientific">Streptomyces filipinensis</name>
    <dbReference type="NCBI Taxonomy" id="66887"/>
    <lineage>
        <taxon>Bacteria</taxon>
        <taxon>Bacillati</taxon>
        <taxon>Actinomycetota</taxon>
        <taxon>Actinomycetes</taxon>
        <taxon>Kitasatosporales</taxon>
        <taxon>Streptomycetaceae</taxon>
        <taxon>Streptomyces</taxon>
    </lineage>
</organism>
<gene>
    <name evidence="2" type="ORF">GCM10010260_59780</name>
</gene>
<accession>A0A918MDA0</accession>
<dbReference type="PANTHER" id="PTHR38011">
    <property type="entry name" value="DIHYDROFOLATE REDUCTASE FAMILY PROTEIN (AFU_ORTHOLOGUE AFUA_8G06820)"/>
    <property type="match status" value="1"/>
</dbReference>
<evidence type="ECO:0000313" key="3">
    <source>
        <dbReference type="Proteomes" id="UP000618795"/>
    </source>
</evidence>
<name>A0A918MDA0_9ACTN</name>
<reference evidence="2" key="2">
    <citation type="submission" date="2020-09" db="EMBL/GenBank/DDBJ databases">
        <authorList>
            <person name="Sun Q."/>
            <person name="Ohkuma M."/>
        </authorList>
    </citation>
    <scope>NUCLEOTIDE SEQUENCE</scope>
    <source>
        <strain evidence="2">JCM 4369</strain>
    </source>
</reference>
<proteinExistence type="predicted"/>
<dbReference type="GO" id="GO:0008703">
    <property type="term" value="F:5-amino-6-(5-phosphoribosylamino)uracil reductase activity"/>
    <property type="evidence" value="ECO:0007669"/>
    <property type="project" value="InterPro"/>
</dbReference>
<dbReference type="InterPro" id="IPR050765">
    <property type="entry name" value="Riboflavin_Biosynth_HTPR"/>
</dbReference>
<evidence type="ECO:0000313" key="2">
    <source>
        <dbReference type="EMBL" id="GGV12953.1"/>
    </source>
</evidence>
<dbReference type="Pfam" id="PF01872">
    <property type="entry name" value="RibD_C"/>
    <property type="match status" value="1"/>
</dbReference>
<dbReference type="PANTHER" id="PTHR38011:SF11">
    <property type="entry name" value="2,5-DIAMINO-6-RIBOSYLAMINO-4(3H)-PYRIMIDINONE 5'-PHOSPHATE REDUCTASE"/>
    <property type="match status" value="1"/>
</dbReference>
<dbReference type="EMBL" id="BMTD01000015">
    <property type="protein sequence ID" value="GGV12953.1"/>
    <property type="molecule type" value="Genomic_DNA"/>
</dbReference>
<feature type="domain" description="Bacterial bifunctional deaminase-reductase C-terminal" evidence="1">
    <location>
        <begin position="10"/>
        <end position="190"/>
    </location>
</feature>
<dbReference type="Proteomes" id="UP000618795">
    <property type="component" value="Unassembled WGS sequence"/>
</dbReference>
<dbReference type="Gene3D" id="3.40.430.10">
    <property type="entry name" value="Dihydrofolate Reductase, subunit A"/>
    <property type="match status" value="1"/>
</dbReference>